<dbReference type="SUPFAM" id="SSF141452">
    <property type="entry name" value="Hcp1-like"/>
    <property type="match status" value="1"/>
</dbReference>
<dbReference type="RefSeq" id="WP_034899844.1">
    <property type="nucleotide sequence ID" value="NZ_JRUQ01000111.1"/>
</dbReference>
<dbReference type="Gene3D" id="2.30.110.20">
    <property type="entry name" value="Hcp1-like"/>
    <property type="match status" value="1"/>
</dbReference>
<dbReference type="EMBL" id="JRUQ01000111">
    <property type="protein sequence ID" value="KGT86129.1"/>
    <property type="molecule type" value="Genomic_DNA"/>
</dbReference>
<sequence>MSLPAYLFLYDENGVQIKGGCMALGREGAIEIMNTQHGISLSVDSHTGSLTGSRMHEPVIINKEVDKSSPYLFDFVSTGKRLKTGIIRFYAINEAGVENEMYNLTLDSVVVSSVVFNHSYIPGTTTPNMMEVVKLRYTGIAWNYLIGNISTNDFWGKELQKQEEKNS</sequence>
<keyword evidence="2" id="KW-1185">Reference proteome</keyword>
<gene>
    <name evidence="1" type="ORF">NG99_26870</name>
</gene>
<accession>A0A0A3YKW0</accession>
<reference evidence="1 2" key="1">
    <citation type="submission" date="2014-10" db="EMBL/GenBank/DDBJ databases">
        <title>Genome sequence of Erwinia typographi M043b.</title>
        <authorList>
            <person name="Chan K.-G."/>
            <person name="Tan W.-S."/>
        </authorList>
    </citation>
    <scope>NUCLEOTIDE SEQUENCE [LARGE SCALE GENOMIC DNA]</scope>
    <source>
        <strain evidence="1 2">M043b</strain>
    </source>
</reference>
<evidence type="ECO:0000313" key="1">
    <source>
        <dbReference type="EMBL" id="KGT86129.1"/>
    </source>
</evidence>
<dbReference type="InterPro" id="IPR036624">
    <property type="entry name" value="Hcp1-lik_sf"/>
</dbReference>
<dbReference type="PANTHER" id="PTHR34319:SF6">
    <property type="entry name" value="MAJOR EXPORTED PROTEIN"/>
    <property type="match status" value="1"/>
</dbReference>
<dbReference type="AlphaFoldDB" id="A0A0A3YKW0"/>
<dbReference type="OrthoDB" id="5674026at2"/>
<name>A0A0A3YKW0_9GAMM</name>
<dbReference type="InterPro" id="IPR052947">
    <property type="entry name" value="T6SS_Hcp1_domain"/>
</dbReference>
<dbReference type="NCBIfam" id="TIGR03344">
    <property type="entry name" value="VI_effect_Hcp1"/>
    <property type="match status" value="1"/>
</dbReference>
<dbReference type="Pfam" id="PF05638">
    <property type="entry name" value="T6SS_HCP"/>
    <property type="match status" value="1"/>
</dbReference>
<dbReference type="eggNOG" id="COG3157">
    <property type="taxonomic scope" value="Bacteria"/>
</dbReference>
<comment type="caution">
    <text evidence="1">The sequence shown here is derived from an EMBL/GenBank/DDBJ whole genome shotgun (WGS) entry which is preliminary data.</text>
</comment>
<dbReference type="InterPro" id="IPR008514">
    <property type="entry name" value="T6SS_Hcp"/>
</dbReference>
<evidence type="ECO:0000313" key="2">
    <source>
        <dbReference type="Proteomes" id="UP000030351"/>
    </source>
</evidence>
<dbReference type="PANTHER" id="PTHR34319">
    <property type="entry name" value="MAJOR EXPORTED PROTEIN"/>
    <property type="match status" value="1"/>
</dbReference>
<dbReference type="Proteomes" id="UP000030351">
    <property type="component" value="Unassembled WGS sequence"/>
</dbReference>
<organism evidence="1 2">
    <name type="scientific">Erwinia typographi</name>
    <dbReference type="NCBI Taxonomy" id="371042"/>
    <lineage>
        <taxon>Bacteria</taxon>
        <taxon>Pseudomonadati</taxon>
        <taxon>Pseudomonadota</taxon>
        <taxon>Gammaproteobacteria</taxon>
        <taxon>Enterobacterales</taxon>
        <taxon>Erwiniaceae</taxon>
        <taxon>Erwinia</taxon>
    </lineage>
</organism>
<proteinExistence type="predicted"/>
<dbReference type="STRING" id="371042.NG99_26870"/>
<protein>
    <submittedName>
        <fullName evidence="1">Hcp1 family type VI secretion system effector</fullName>
    </submittedName>
</protein>